<feature type="region of interest" description="Disordered" evidence="1">
    <location>
        <begin position="445"/>
        <end position="476"/>
    </location>
</feature>
<evidence type="ECO:0008006" key="4">
    <source>
        <dbReference type="Google" id="ProtNLM"/>
    </source>
</evidence>
<dbReference type="EMBL" id="KZ819322">
    <property type="protein sequence ID" value="PWN22805.1"/>
    <property type="molecule type" value="Genomic_DNA"/>
</dbReference>
<gene>
    <name evidence="2" type="ORF">BCV69DRAFT_280413</name>
</gene>
<feature type="region of interest" description="Disordered" evidence="1">
    <location>
        <begin position="485"/>
        <end position="504"/>
    </location>
</feature>
<protein>
    <recommendedName>
        <fullName evidence="4">SAM domain-containing protein</fullName>
    </recommendedName>
</protein>
<reference evidence="2 3" key="1">
    <citation type="journal article" date="2018" name="Mol. Biol. Evol.">
        <title>Broad Genomic Sampling Reveals a Smut Pathogenic Ancestry of the Fungal Clade Ustilaginomycotina.</title>
        <authorList>
            <person name="Kijpornyongpan T."/>
            <person name="Mondo S.J."/>
            <person name="Barry K."/>
            <person name="Sandor L."/>
            <person name="Lee J."/>
            <person name="Lipzen A."/>
            <person name="Pangilinan J."/>
            <person name="LaButti K."/>
            <person name="Hainaut M."/>
            <person name="Henrissat B."/>
            <person name="Grigoriev I.V."/>
            <person name="Spatafora J.W."/>
            <person name="Aime M.C."/>
        </authorList>
    </citation>
    <scope>NUCLEOTIDE SEQUENCE [LARGE SCALE GENOMIC DNA]</scope>
    <source>
        <strain evidence="2 3">MCA 4718</strain>
    </source>
</reference>
<evidence type="ECO:0000256" key="1">
    <source>
        <dbReference type="SAM" id="MobiDB-lite"/>
    </source>
</evidence>
<sequence length="504" mass="53955">MPPRRGAKAGPSAGSATARAASLLSKARAAAAATPSAAASAATSQKRPASSPSASSSATSASLPGTSWGNGLADASVAEPRQEPTNVPLPQLLKQLTSHGLSMLEAMPIAGKLIKGGFAIPEKLSLLSSAALQDMGVEGEETRRKVIAAFAGKRTAAMMKAAKGGGSELSSKRRRKDDDETLSREWGNVAGPSSTSRPLPPSAFVFNEILDEADVRGRYAFVNRAPIMTAWTTIVLERLGFNRAEALSLSHCYVSHTSTARGIAIGVIPASERNKAVNFVSPSQPHFELMGVKIPVMQIAGDQWRGLSGGEVVGPERAFNYLRKSMFQTLPLVMGALTLLADSYMNAPRAQAMSPPPVKEEADIKRESLDDAITATTPIEPKEEPPADTTDIKQDAAPSDSSDYGPEILHAEAYRLYAAFRPETGGAWGKRARFELGKVLALRKGHERELEDWEAKEAKKEAEQEGQVDEAEEKALEDDIQRMIEEELQGAAEKREQDTIKQET</sequence>
<evidence type="ECO:0000313" key="2">
    <source>
        <dbReference type="EMBL" id="PWN22805.1"/>
    </source>
</evidence>
<feature type="region of interest" description="Disordered" evidence="1">
    <location>
        <begin position="161"/>
        <end position="197"/>
    </location>
</feature>
<feature type="compositionally biased region" description="Low complexity" evidence="1">
    <location>
        <begin position="9"/>
        <end position="62"/>
    </location>
</feature>
<feature type="region of interest" description="Disordered" evidence="1">
    <location>
        <begin position="1"/>
        <end position="73"/>
    </location>
</feature>
<dbReference type="AlphaFoldDB" id="A0A316UHY7"/>
<dbReference type="GeneID" id="37013339"/>
<name>A0A316UHY7_9BASI</name>
<dbReference type="RefSeq" id="XP_025349965.1">
    <property type="nucleotide sequence ID" value="XM_025491605.1"/>
</dbReference>
<organism evidence="2 3">
    <name type="scientific">Pseudomicrostroma glucosiphilum</name>
    <dbReference type="NCBI Taxonomy" id="1684307"/>
    <lineage>
        <taxon>Eukaryota</taxon>
        <taxon>Fungi</taxon>
        <taxon>Dikarya</taxon>
        <taxon>Basidiomycota</taxon>
        <taxon>Ustilaginomycotina</taxon>
        <taxon>Exobasidiomycetes</taxon>
        <taxon>Microstromatales</taxon>
        <taxon>Microstromatales incertae sedis</taxon>
        <taxon>Pseudomicrostroma</taxon>
    </lineage>
</organism>
<feature type="compositionally biased region" description="Basic and acidic residues" evidence="1">
    <location>
        <begin position="445"/>
        <end position="463"/>
    </location>
</feature>
<proteinExistence type="predicted"/>
<feature type="compositionally biased region" description="Basic and acidic residues" evidence="1">
    <location>
        <begin position="380"/>
        <end position="394"/>
    </location>
</feature>
<feature type="compositionally biased region" description="Basic and acidic residues" evidence="1">
    <location>
        <begin position="492"/>
        <end position="504"/>
    </location>
</feature>
<feature type="region of interest" description="Disordered" evidence="1">
    <location>
        <begin position="375"/>
        <end position="405"/>
    </location>
</feature>
<keyword evidence="3" id="KW-1185">Reference proteome</keyword>
<evidence type="ECO:0000313" key="3">
    <source>
        <dbReference type="Proteomes" id="UP000245942"/>
    </source>
</evidence>
<accession>A0A316UHY7</accession>
<dbReference type="OrthoDB" id="514070at2759"/>
<dbReference type="Proteomes" id="UP000245942">
    <property type="component" value="Unassembled WGS sequence"/>
</dbReference>